<dbReference type="SUPFAM" id="SSF48726">
    <property type="entry name" value="Immunoglobulin"/>
    <property type="match status" value="1"/>
</dbReference>
<dbReference type="OMA" id="VHKCAQS"/>
<dbReference type="Proteomes" id="UP000005447">
    <property type="component" value="Unassembled WGS sequence"/>
</dbReference>
<dbReference type="VEuPathDB" id="HostDB:ENSCPOG00000038050"/>
<reference evidence="8" key="3">
    <citation type="submission" date="2025-09" db="UniProtKB">
        <authorList>
            <consortium name="Ensembl"/>
        </authorList>
    </citation>
    <scope>IDENTIFICATION</scope>
    <source>
        <strain evidence="8">2N</strain>
    </source>
</reference>
<dbReference type="GO" id="GO:0002250">
    <property type="term" value="P:adaptive immune response"/>
    <property type="evidence" value="ECO:0007669"/>
    <property type="project" value="UniProtKB-KW"/>
</dbReference>
<keyword evidence="1 6" id="KW-0732">Signal</keyword>
<dbReference type="PANTHER" id="PTHR23268">
    <property type="entry name" value="T-CELL RECEPTOR BETA CHAIN"/>
    <property type="match status" value="1"/>
</dbReference>
<reference evidence="9" key="1">
    <citation type="journal article" date="2011" name="Nature">
        <title>A high-resolution map of human evolutionary constraint using 29 mammals.</title>
        <authorList>
            <person name="Lindblad-Toh K."/>
            <person name="Garber M."/>
            <person name="Zuk O."/>
            <person name="Lin M.F."/>
            <person name="Parker B.J."/>
            <person name="Washietl S."/>
            <person name="Kheradpour P."/>
            <person name="Ernst J."/>
            <person name="Jordan G."/>
            <person name="Mauceli E."/>
            <person name="Ward L.D."/>
            <person name="Lowe C.B."/>
            <person name="Holloway A.K."/>
            <person name="Clamp M."/>
            <person name="Gnerre S."/>
            <person name="Alfoldi J."/>
            <person name="Beal K."/>
            <person name="Chang J."/>
            <person name="Clawson H."/>
            <person name="Cuff J."/>
            <person name="Di Palma F."/>
            <person name="Fitzgerald S."/>
            <person name="Flicek P."/>
            <person name="Guttman M."/>
            <person name="Hubisz M.J."/>
            <person name="Jaffe D.B."/>
            <person name="Jungreis I."/>
            <person name="Kent W.J."/>
            <person name="Kostka D."/>
            <person name="Lara M."/>
            <person name="Martins A.L."/>
            <person name="Massingham T."/>
            <person name="Moltke I."/>
            <person name="Raney B.J."/>
            <person name="Rasmussen M.D."/>
            <person name="Robinson J."/>
            <person name="Stark A."/>
            <person name="Vilella A.J."/>
            <person name="Wen J."/>
            <person name="Xie X."/>
            <person name="Zody M.C."/>
            <person name="Baldwin J."/>
            <person name="Bloom T."/>
            <person name="Chin C.W."/>
            <person name="Heiman D."/>
            <person name="Nicol R."/>
            <person name="Nusbaum C."/>
            <person name="Young S."/>
            <person name="Wilkinson J."/>
            <person name="Worley K.C."/>
            <person name="Kovar C.L."/>
            <person name="Muzny D.M."/>
            <person name="Gibbs R.A."/>
            <person name="Cree A."/>
            <person name="Dihn H.H."/>
            <person name="Fowler G."/>
            <person name="Jhangiani S."/>
            <person name="Joshi V."/>
            <person name="Lee S."/>
            <person name="Lewis L.R."/>
            <person name="Nazareth L.V."/>
            <person name="Okwuonu G."/>
            <person name="Santibanez J."/>
            <person name="Warren W.C."/>
            <person name="Mardis E.R."/>
            <person name="Weinstock G.M."/>
            <person name="Wilson R.K."/>
            <person name="Delehaunty K."/>
            <person name="Dooling D."/>
            <person name="Fronik C."/>
            <person name="Fulton L."/>
            <person name="Fulton B."/>
            <person name="Graves T."/>
            <person name="Minx P."/>
            <person name="Sodergren E."/>
            <person name="Birney E."/>
            <person name="Margulies E.H."/>
            <person name="Herrero J."/>
            <person name="Green E.D."/>
            <person name="Haussler D."/>
            <person name="Siepel A."/>
            <person name="Goldman N."/>
            <person name="Pollard K.S."/>
            <person name="Pedersen J.S."/>
            <person name="Lander E.S."/>
            <person name="Kellis M."/>
        </authorList>
    </citation>
    <scope>NUCLEOTIDE SEQUENCE [LARGE SCALE GENOMIC DNA]</scope>
    <source>
        <strain evidence="9">2N</strain>
    </source>
</reference>
<dbReference type="SMART" id="SM00409">
    <property type="entry name" value="IG"/>
    <property type="match status" value="1"/>
</dbReference>
<dbReference type="InterPro" id="IPR013106">
    <property type="entry name" value="Ig_V-set"/>
</dbReference>
<feature type="domain" description="Ig-like" evidence="7">
    <location>
        <begin position="21"/>
        <end position="120"/>
    </location>
</feature>
<organism evidence="8 9">
    <name type="scientific">Cavia porcellus</name>
    <name type="common">Guinea pig</name>
    <dbReference type="NCBI Taxonomy" id="10141"/>
    <lineage>
        <taxon>Eukaryota</taxon>
        <taxon>Metazoa</taxon>
        <taxon>Chordata</taxon>
        <taxon>Craniata</taxon>
        <taxon>Vertebrata</taxon>
        <taxon>Euteleostomi</taxon>
        <taxon>Mammalia</taxon>
        <taxon>Eutheria</taxon>
        <taxon>Euarchontoglires</taxon>
        <taxon>Glires</taxon>
        <taxon>Rodentia</taxon>
        <taxon>Hystricomorpha</taxon>
        <taxon>Caviidae</taxon>
        <taxon>Cavia</taxon>
    </lineage>
</organism>
<evidence type="ECO:0000256" key="2">
    <source>
        <dbReference type="ARBA" id="ARBA00022859"/>
    </source>
</evidence>
<sequence>MSNQMLSWVTLCLLRAATVDSGITQIPKFRIIKKGQAVTLRCEQNLNHDAMYWYRQDAGQGLRLIYYSPITPDTQKEDATESYSASREKKEIFLLTMESTQRNQAAVYLCASSRAQWNTTTSFLCKMCP</sequence>
<evidence type="ECO:0000256" key="6">
    <source>
        <dbReference type="SAM" id="SignalP"/>
    </source>
</evidence>
<dbReference type="SMART" id="SM00406">
    <property type="entry name" value="IGv"/>
    <property type="match status" value="1"/>
</dbReference>
<gene>
    <name evidence="8" type="primary">TRBV19</name>
</gene>
<dbReference type="EMBL" id="AAKN02015430">
    <property type="status" value="NOT_ANNOTATED_CDS"/>
    <property type="molecule type" value="Genomic_DNA"/>
</dbReference>
<evidence type="ECO:0000256" key="1">
    <source>
        <dbReference type="ARBA" id="ARBA00022729"/>
    </source>
</evidence>
<dbReference type="InParanoid" id="A0A286XLN6"/>
<dbReference type="GO" id="GO:0042105">
    <property type="term" value="C:alpha-beta T cell receptor complex"/>
    <property type="evidence" value="ECO:0007669"/>
    <property type="project" value="Ensembl"/>
</dbReference>
<keyword evidence="5" id="KW-1279">T cell receptor</keyword>
<dbReference type="GeneTree" id="ENSGT00940000163545"/>
<dbReference type="InterPro" id="IPR003599">
    <property type="entry name" value="Ig_sub"/>
</dbReference>
<evidence type="ECO:0000259" key="7">
    <source>
        <dbReference type="PROSITE" id="PS50835"/>
    </source>
</evidence>
<dbReference type="GO" id="GO:0007166">
    <property type="term" value="P:cell surface receptor signaling pathway"/>
    <property type="evidence" value="ECO:0007669"/>
    <property type="project" value="TreeGrafter"/>
</dbReference>
<keyword evidence="2" id="KW-0391">Immunity</keyword>
<protein>
    <submittedName>
        <fullName evidence="8">T cell receptor beta variable 19</fullName>
    </submittedName>
</protein>
<dbReference type="InterPro" id="IPR050413">
    <property type="entry name" value="TCR_beta_variable"/>
</dbReference>
<evidence type="ECO:0000256" key="5">
    <source>
        <dbReference type="ARBA" id="ARBA00043266"/>
    </source>
</evidence>
<keyword evidence="3" id="KW-1064">Adaptive immunity</keyword>
<dbReference type="Bgee" id="ENSCPOG00000038050">
    <property type="expression patterns" value="Expressed in liver and 3 other cell types or tissues"/>
</dbReference>
<dbReference type="PROSITE" id="PS50835">
    <property type="entry name" value="IG_LIKE"/>
    <property type="match status" value="1"/>
</dbReference>
<dbReference type="FunCoup" id="A0A286XLN6">
    <property type="interactions" value="505"/>
</dbReference>
<reference evidence="8" key="2">
    <citation type="submission" date="2025-08" db="UniProtKB">
        <authorList>
            <consortium name="Ensembl"/>
        </authorList>
    </citation>
    <scope>IDENTIFICATION</scope>
    <source>
        <strain evidence="8">2N</strain>
    </source>
</reference>
<evidence type="ECO:0000256" key="4">
    <source>
        <dbReference type="ARBA" id="ARBA00023319"/>
    </source>
</evidence>
<dbReference type="Pfam" id="PF07686">
    <property type="entry name" value="V-set"/>
    <property type="match status" value="1"/>
</dbReference>
<evidence type="ECO:0000313" key="8">
    <source>
        <dbReference type="Ensembl" id="ENSCPOP00000026365.1"/>
    </source>
</evidence>
<dbReference type="InterPro" id="IPR013783">
    <property type="entry name" value="Ig-like_fold"/>
</dbReference>
<keyword evidence="9" id="KW-1185">Reference proteome</keyword>
<dbReference type="InterPro" id="IPR007110">
    <property type="entry name" value="Ig-like_dom"/>
</dbReference>
<evidence type="ECO:0000256" key="3">
    <source>
        <dbReference type="ARBA" id="ARBA00023130"/>
    </source>
</evidence>
<dbReference type="PANTHER" id="PTHR23268:SF28">
    <property type="entry name" value="T CELL RECEPTOR BETA VARIABLE 19"/>
    <property type="match status" value="1"/>
</dbReference>
<keyword evidence="4" id="KW-0393">Immunoglobulin domain</keyword>
<accession>A0A286XLN6</accession>
<feature type="chain" id="PRO_5013194078" evidence="6">
    <location>
        <begin position="22"/>
        <end position="129"/>
    </location>
</feature>
<dbReference type="AlphaFoldDB" id="A0A286XLN6"/>
<dbReference type="Ensembl" id="ENSCPOT00000033317.1">
    <property type="protein sequence ID" value="ENSCPOP00000026365.1"/>
    <property type="gene ID" value="ENSCPOG00000038050.1"/>
</dbReference>
<name>A0A286XLN6_CAVPO</name>
<dbReference type="InterPro" id="IPR036179">
    <property type="entry name" value="Ig-like_dom_sf"/>
</dbReference>
<dbReference type="STRING" id="10141.ENSCPOP00000026365"/>
<proteinExistence type="predicted"/>
<evidence type="ECO:0000313" key="9">
    <source>
        <dbReference type="Proteomes" id="UP000005447"/>
    </source>
</evidence>
<dbReference type="Gene3D" id="2.60.40.10">
    <property type="entry name" value="Immunoglobulins"/>
    <property type="match status" value="1"/>
</dbReference>
<feature type="signal peptide" evidence="6">
    <location>
        <begin position="1"/>
        <end position="21"/>
    </location>
</feature>